<gene>
    <name evidence="1" type="ORF">SUZIE_113950</name>
</gene>
<accession>A0AA41MGP3</accession>
<comment type="caution">
    <text evidence="1">The sequence shown here is derived from an EMBL/GenBank/DDBJ whole genome shotgun (WGS) entry which is preliminary data.</text>
</comment>
<reference evidence="1" key="1">
    <citation type="submission" date="2020-03" db="EMBL/GenBank/DDBJ databases">
        <title>Studies in the Genomics of Life Span.</title>
        <authorList>
            <person name="Glass D."/>
        </authorList>
    </citation>
    <scope>NUCLEOTIDE SEQUENCE</scope>
    <source>
        <strain evidence="1">SUZIE</strain>
        <tissue evidence="1">Muscle</tissue>
    </source>
</reference>
<name>A0AA41MGP3_SCICA</name>
<organism evidence="1 2">
    <name type="scientific">Sciurus carolinensis</name>
    <name type="common">Eastern gray squirrel</name>
    <dbReference type="NCBI Taxonomy" id="30640"/>
    <lineage>
        <taxon>Eukaryota</taxon>
        <taxon>Metazoa</taxon>
        <taxon>Chordata</taxon>
        <taxon>Craniata</taxon>
        <taxon>Vertebrata</taxon>
        <taxon>Euteleostomi</taxon>
        <taxon>Mammalia</taxon>
        <taxon>Eutheria</taxon>
        <taxon>Euarchontoglires</taxon>
        <taxon>Glires</taxon>
        <taxon>Rodentia</taxon>
        <taxon>Sciuromorpha</taxon>
        <taxon>Sciuridae</taxon>
        <taxon>Sciurinae</taxon>
        <taxon>Sciurini</taxon>
        <taxon>Sciurus</taxon>
    </lineage>
</organism>
<dbReference type="EMBL" id="JAATJV010171687">
    <property type="protein sequence ID" value="MBZ3871640.1"/>
    <property type="molecule type" value="Genomic_DNA"/>
</dbReference>
<evidence type="ECO:0000313" key="2">
    <source>
        <dbReference type="Proteomes" id="UP001166674"/>
    </source>
</evidence>
<evidence type="ECO:0000313" key="1">
    <source>
        <dbReference type="EMBL" id="MBZ3871640.1"/>
    </source>
</evidence>
<dbReference type="AlphaFoldDB" id="A0AA41MGP3"/>
<keyword evidence="2" id="KW-1185">Reference proteome</keyword>
<protein>
    <submittedName>
        <fullName evidence="1">Uncharacterized protein</fullName>
    </submittedName>
</protein>
<dbReference type="Proteomes" id="UP001166674">
    <property type="component" value="Unassembled WGS sequence"/>
</dbReference>
<sequence length="61" mass="6661">MDKVNSGTQECNAKMLMNVLRAPHPVALTQSARTCVGVFPLESTFLLECPHQEMMALPSSV</sequence>
<proteinExistence type="predicted"/>